<feature type="active site" description="Charge relay system" evidence="9">
    <location>
        <position position="374"/>
    </location>
</feature>
<name>A0A514LII6_9BACI</name>
<dbReference type="PROSITE" id="PS00137">
    <property type="entry name" value="SUBTILASE_HIS"/>
    <property type="match status" value="1"/>
</dbReference>
<dbReference type="GO" id="GO:0004866">
    <property type="term" value="F:endopeptidase inhibitor activity"/>
    <property type="evidence" value="ECO:0007669"/>
    <property type="project" value="InterPro"/>
</dbReference>
<dbReference type="PANTHER" id="PTHR43806">
    <property type="entry name" value="PEPTIDASE S8"/>
    <property type="match status" value="1"/>
</dbReference>
<dbReference type="InterPro" id="IPR013783">
    <property type="entry name" value="Ig-like_fold"/>
</dbReference>
<feature type="active site" description="Charge relay system" evidence="9">
    <location>
        <position position="224"/>
    </location>
</feature>
<dbReference type="InterPro" id="IPR023828">
    <property type="entry name" value="Peptidase_S8_Ser-AS"/>
</dbReference>
<evidence type="ECO:0000256" key="7">
    <source>
        <dbReference type="ARBA" id="ARBA00022825"/>
    </source>
</evidence>
<dbReference type="Gene3D" id="2.60.40.10">
    <property type="entry name" value="Immunoglobulins"/>
    <property type="match status" value="1"/>
</dbReference>
<comment type="subcellular location">
    <subcellularLocation>
        <location evidence="2">Secreted</location>
    </subcellularLocation>
</comment>
<dbReference type="InterPro" id="IPR050131">
    <property type="entry name" value="Peptidase_S8_subtilisin-like"/>
</dbReference>
<keyword evidence="5 9" id="KW-0645">Protease</keyword>
<feature type="compositionally biased region" description="Polar residues" evidence="10">
    <location>
        <begin position="490"/>
        <end position="499"/>
    </location>
</feature>
<reference evidence="15" key="1">
    <citation type="submission" date="2019-01" db="EMBL/GenBank/DDBJ databases">
        <title>Genomic analysis of Salicibibacter sp. NKC3-5.</title>
        <authorList>
            <person name="Oh Y.J."/>
        </authorList>
    </citation>
    <scope>NUCLEOTIDE SEQUENCE [LARGE SCALE GENOMIC DNA]</scope>
    <source>
        <strain evidence="15">NKC3-5</strain>
    </source>
</reference>
<keyword evidence="6 9" id="KW-0378">Hydrolase</keyword>
<keyword evidence="7 9" id="KW-0720">Serine protease</keyword>
<evidence type="ECO:0000259" key="13">
    <source>
        <dbReference type="Pfam" id="PF01835"/>
    </source>
</evidence>
<dbReference type="PRINTS" id="PR00723">
    <property type="entry name" value="SUBTILISIN"/>
</dbReference>
<feature type="domain" description="Macroglobulin" evidence="13">
    <location>
        <begin position="452"/>
        <end position="543"/>
    </location>
</feature>
<feature type="region of interest" description="Disordered" evidence="10">
    <location>
        <begin position="429"/>
        <end position="448"/>
    </location>
</feature>
<keyword evidence="11" id="KW-0732">Signal</keyword>
<dbReference type="InterPro" id="IPR000209">
    <property type="entry name" value="Peptidase_S8/S53_dom"/>
</dbReference>
<dbReference type="PROSITE" id="PS00138">
    <property type="entry name" value="SUBTILASE_SER"/>
    <property type="match status" value="1"/>
</dbReference>
<sequence length="544" mass="57898">MKKCGYSFIMFMLILSVPAGMYANEPDWGGANSSEGSDHIDGELVISIEREDSQQMGIQDTNDQMHASDLEDQGFEVTDSLLDVHDQDAMQALDSGFVEQTIENMGMVYLTTYSADDFESVEDAKNELEETVSDLGLTVRDITENYEMQTLEEPSTSQHPNQEWHYEMINALDAWDVNPGSSDVTQAVLDTGIDHNHESLSDYVDTDLGESFVGDGTTMDEQGHGTHVAGTIASYGEVSGVMQEATLIPVKVLGDDGTGSMFNIIEGVLYAAENDADVINMSLGGGGYNQSFDEAAQTATDEGSVVIAASGNEGIGSIDYPAAYESVIAVGSVDEDETRSAFSSYGDGLELMAPGSNIYSTVPGNGYQEFSGTSMAAPHVAGVAGLMRAVDADLPVSDVRAIMNDTARDAGNVDEYGNGIVDALAAVEAAGGDTPPDPDPDPDGEKETSVATNYDVYFRGENVDINANVTDNDGNTLPEADVDFTVTRPDGTTMTQTESTNDDGEASWTVGTDMFTPTGIYQVEANTTLSGYEDSSGSTEFEVY</sequence>
<keyword evidence="15" id="KW-1185">Reference proteome</keyword>
<dbReference type="KEGG" id="sale:EPH95_11155"/>
<dbReference type="InterPro" id="IPR036852">
    <property type="entry name" value="Peptidase_S8/S53_dom_sf"/>
</dbReference>
<dbReference type="GO" id="GO:0006508">
    <property type="term" value="P:proteolysis"/>
    <property type="evidence" value="ECO:0007669"/>
    <property type="project" value="UniProtKB-KW"/>
</dbReference>
<evidence type="ECO:0000256" key="1">
    <source>
        <dbReference type="ARBA" id="ARBA00001913"/>
    </source>
</evidence>
<dbReference type="InterPro" id="IPR008964">
    <property type="entry name" value="Invasin/intimin_cell_adhesion"/>
</dbReference>
<comment type="cofactor">
    <cofactor evidence="1">
        <name>Ca(2+)</name>
        <dbReference type="ChEBI" id="CHEBI:29108"/>
    </cofactor>
</comment>
<evidence type="ECO:0000256" key="11">
    <source>
        <dbReference type="SAM" id="SignalP"/>
    </source>
</evidence>
<dbReference type="CDD" id="cd07484">
    <property type="entry name" value="Peptidases_S8_Thermitase_like"/>
    <property type="match status" value="1"/>
</dbReference>
<feature type="chain" id="PRO_5022093729" evidence="11">
    <location>
        <begin position="24"/>
        <end position="544"/>
    </location>
</feature>
<evidence type="ECO:0000256" key="9">
    <source>
        <dbReference type="PROSITE-ProRule" id="PRU01240"/>
    </source>
</evidence>
<evidence type="ECO:0000256" key="4">
    <source>
        <dbReference type="ARBA" id="ARBA00022525"/>
    </source>
</evidence>
<protein>
    <submittedName>
        <fullName evidence="14">Peptidase S8</fullName>
    </submittedName>
</protein>
<evidence type="ECO:0000256" key="8">
    <source>
        <dbReference type="ARBA" id="ARBA00022837"/>
    </source>
</evidence>
<dbReference type="Pfam" id="PF01835">
    <property type="entry name" value="MG2"/>
    <property type="match status" value="1"/>
</dbReference>
<evidence type="ECO:0000256" key="2">
    <source>
        <dbReference type="ARBA" id="ARBA00004613"/>
    </source>
</evidence>
<evidence type="ECO:0000256" key="5">
    <source>
        <dbReference type="ARBA" id="ARBA00022670"/>
    </source>
</evidence>
<dbReference type="AlphaFoldDB" id="A0A514LII6"/>
<dbReference type="PROSITE" id="PS51892">
    <property type="entry name" value="SUBTILASE"/>
    <property type="match status" value="1"/>
</dbReference>
<dbReference type="InterPro" id="IPR015500">
    <property type="entry name" value="Peptidase_S8_subtilisin-rel"/>
</dbReference>
<dbReference type="InterPro" id="IPR034084">
    <property type="entry name" value="Thermitase-like_dom"/>
</dbReference>
<feature type="signal peptide" evidence="11">
    <location>
        <begin position="1"/>
        <end position="23"/>
    </location>
</feature>
<feature type="active site" description="Charge relay system" evidence="9">
    <location>
        <position position="190"/>
    </location>
</feature>
<dbReference type="Proteomes" id="UP000319756">
    <property type="component" value="Chromosome"/>
</dbReference>
<evidence type="ECO:0000313" key="14">
    <source>
        <dbReference type="EMBL" id="QDI91660.1"/>
    </source>
</evidence>
<organism evidence="14 15">
    <name type="scientific">Salicibibacter halophilus</name>
    <dbReference type="NCBI Taxonomy" id="2502791"/>
    <lineage>
        <taxon>Bacteria</taxon>
        <taxon>Bacillati</taxon>
        <taxon>Bacillota</taxon>
        <taxon>Bacilli</taxon>
        <taxon>Bacillales</taxon>
        <taxon>Bacillaceae</taxon>
        <taxon>Salicibibacter</taxon>
    </lineage>
</organism>
<gene>
    <name evidence="14" type="ORF">EPH95_11155</name>
</gene>
<proteinExistence type="inferred from homology"/>
<feature type="region of interest" description="Disordered" evidence="10">
    <location>
        <begin position="467"/>
        <end position="507"/>
    </location>
</feature>
<evidence type="ECO:0000256" key="6">
    <source>
        <dbReference type="ARBA" id="ARBA00022801"/>
    </source>
</evidence>
<dbReference type="GO" id="GO:0004252">
    <property type="term" value="F:serine-type endopeptidase activity"/>
    <property type="evidence" value="ECO:0007669"/>
    <property type="project" value="UniProtKB-UniRule"/>
</dbReference>
<dbReference type="RefSeq" id="WP_142090002.1">
    <property type="nucleotide sequence ID" value="NZ_CP035485.1"/>
</dbReference>
<dbReference type="Gene3D" id="3.40.50.200">
    <property type="entry name" value="Peptidase S8/S53 domain"/>
    <property type="match status" value="1"/>
</dbReference>
<evidence type="ECO:0000256" key="10">
    <source>
        <dbReference type="SAM" id="MobiDB-lite"/>
    </source>
</evidence>
<dbReference type="GO" id="GO:0005576">
    <property type="term" value="C:extracellular region"/>
    <property type="evidence" value="ECO:0007669"/>
    <property type="project" value="UniProtKB-SubCell"/>
</dbReference>
<dbReference type="Pfam" id="PF00082">
    <property type="entry name" value="Peptidase_S8"/>
    <property type="match status" value="1"/>
</dbReference>
<accession>A0A514LII6</accession>
<comment type="similarity">
    <text evidence="3 9">Belongs to the peptidase S8 family.</text>
</comment>
<evidence type="ECO:0000313" key="15">
    <source>
        <dbReference type="Proteomes" id="UP000319756"/>
    </source>
</evidence>
<dbReference type="InterPro" id="IPR022398">
    <property type="entry name" value="Peptidase_S8_His-AS"/>
</dbReference>
<evidence type="ECO:0000259" key="12">
    <source>
        <dbReference type="Pfam" id="PF00082"/>
    </source>
</evidence>
<keyword evidence="8" id="KW-0106">Calcium</keyword>
<dbReference type="SUPFAM" id="SSF49373">
    <property type="entry name" value="Invasin/intimin cell-adhesion fragments"/>
    <property type="match status" value="1"/>
</dbReference>
<keyword evidence="4" id="KW-0964">Secreted</keyword>
<dbReference type="InterPro" id="IPR002890">
    <property type="entry name" value="MG2"/>
</dbReference>
<feature type="domain" description="Peptidase S8/S53" evidence="12">
    <location>
        <begin position="183"/>
        <end position="419"/>
    </location>
</feature>
<dbReference type="EMBL" id="CP035485">
    <property type="protein sequence ID" value="QDI91660.1"/>
    <property type="molecule type" value="Genomic_DNA"/>
</dbReference>
<dbReference type="SUPFAM" id="SSF52743">
    <property type="entry name" value="Subtilisin-like"/>
    <property type="match status" value="1"/>
</dbReference>
<dbReference type="OrthoDB" id="9798386at2"/>
<evidence type="ECO:0000256" key="3">
    <source>
        <dbReference type="ARBA" id="ARBA00011073"/>
    </source>
</evidence>
<dbReference type="PANTHER" id="PTHR43806:SF11">
    <property type="entry name" value="CEREVISIN-RELATED"/>
    <property type="match status" value="1"/>
</dbReference>